<organism evidence="1 2">
    <name type="scientific">Hymenobacter humi</name>
    <dbReference type="NCBI Taxonomy" id="1411620"/>
    <lineage>
        <taxon>Bacteria</taxon>
        <taxon>Pseudomonadati</taxon>
        <taxon>Bacteroidota</taxon>
        <taxon>Cytophagia</taxon>
        <taxon>Cytophagales</taxon>
        <taxon>Hymenobacteraceae</taxon>
        <taxon>Hymenobacter</taxon>
    </lineage>
</organism>
<dbReference type="Proteomes" id="UP001596513">
    <property type="component" value="Unassembled WGS sequence"/>
</dbReference>
<accession>A0ABW2U3D1</accession>
<reference evidence="2" key="1">
    <citation type="journal article" date="2019" name="Int. J. Syst. Evol. Microbiol.">
        <title>The Global Catalogue of Microorganisms (GCM) 10K type strain sequencing project: providing services to taxonomists for standard genome sequencing and annotation.</title>
        <authorList>
            <consortium name="The Broad Institute Genomics Platform"/>
            <consortium name="The Broad Institute Genome Sequencing Center for Infectious Disease"/>
            <person name="Wu L."/>
            <person name="Ma J."/>
        </authorList>
    </citation>
    <scope>NUCLEOTIDE SEQUENCE [LARGE SCALE GENOMIC DNA]</scope>
    <source>
        <strain evidence="2">JCM 19635</strain>
    </source>
</reference>
<dbReference type="RefSeq" id="WP_380201025.1">
    <property type="nucleotide sequence ID" value="NZ_JBHTEK010000001.1"/>
</dbReference>
<sequence length="125" mass="13639">MATQARSDPAAPGRVKLQFPASLQVTYQGERPDNVYVARMAIARRNAALDAASRQWNTAKPGTGVGRLPYQEVQEVSQLRLLGPEAVILPNGYLSNPLSLMVDGYWAFEKVGEALPLDYVPTPVN</sequence>
<proteinExistence type="predicted"/>
<comment type="caution">
    <text evidence="1">The sequence shown here is derived from an EMBL/GenBank/DDBJ whole genome shotgun (WGS) entry which is preliminary data.</text>
</comment>
<gene>
    <name evidence="1" type="ORF">ACFQT0_05395</name>
</gene>
<protein>
    <submittedName>
        <fullName evidence="1">Uncharacterized protein</fullName>
    </submittedName>
</protein>
<evidence type="ECO:0000313" key="1">
    <source>
        <dbReference type="EMBL" id="MFC7666914.1"/>
    </source>
</evidence>
<name>A0ABW2U3D1_9BACT</name>
<evidence type="ECO:0000313" key="2">
    <source>
        <dbReference type="Proteomes" id="UP001596513"/>
    </source>
</evidence>
<dbReference type="EMBL" id="JBHTEK010000001">
    <property type="protein sequence ID" value="MFC7666914.1"/>
    <property type="molecule type" value="Genomic_DNA"/>
</dbReference>
<keyword evidence="2" id="KW-1185">Reference proteome</keyword>